<organism evidence="1 2">
    <name type="scientific">Zobellella endophytica</name>
    <dbReference type="NCBI Taxonomy" id="2116700"/>
    <lineage>
        <taxon>Bacteria</taxon>
        <taxon>Pseudomonadati</taxon>
        <taxon>Pseudomonadota</taxon>
        <taxon>Gammaproteobacteria</taxon>
        <taxon>Aeromonadales</taxon>
        <taxon>Aeromonadaceae</taxon>
        <taxon>Zobellella</taxon>
    </lineage>
</organism>
<dbReference type="AlphaFoldDB" id="A0A2P7R1L5"/>
<dbReference type="RefSeq" id="WP_106730547.1">
    <property type="nucleotide sequence ID" value="NZ_PXYG01000007.1"/>
</dbReference>
<reference evidence="1 2" key="1">
    <citation type="submission" date="2018-03" db="EMBL/GenBank/DDBJ databases">
        <title>The draft genome of Zobellella sp. 59N8.</title>
        <authorList>
            <person name="Liu L."/>
            <person name="Li L."/>
            <person name="Zhang X."/>
            <person name="Liang L."/>
            <person name="Wang T."/>
        </authorList>
    </citation>
    <scope>NUCLEOTIDE SEQUENCE [LARGE SCALE GENOMIC DNA]</scope>
    <source>
        <strain evidence="1 2">59N8</strain>
    </source>
</reference>
<dbReference type="OrthoDB" id="9883103at2"/>
<accession>A0A2P7R1L5</accession>
<keyword evidence="2" id="KW-1185">Reference proteome</keyword>
<dbReference type="EMBL" id="PXYG01000007">
    <property type="protein sequence ID" value="PSJ44095.1"/>
    <property type="molecule type" value="Genomic_DNA"/>
</dbReference>
<protein>
    <submittedName>
        <fullName evidence="1">Uncharacterized protein</fullName>
    </submittedName>
</protein>
<sequence length="70" mass="8258">MASTEFKLANGDCVLFRPSYDSDDDFVGYEMVVDYPDHHSEHIARERLFRPEEFVDLVSHYASDRKTRML</sequence>
<proteinExistence type="predicted"/>
<comment type="caution">
    <text evidence="1">The sequence shown here is derived from an EMBL/GenBank/DDBJ whole genome shotgun (WGS) entry which is preliminary data.</text>
</comment>
<dbReference type="Proteomes" id="UP000240243">
    <property type="component" value="Unassembled WGS sequence"/>
</dbReference>
<evidence type="ECO:0000313" key="2">
    <source>
        <dbReference type="Proteomes" id="UP000240243"/>
    </source>
</evidence>
<evidence type="ECO:0000313" key="1">
    <source>
        <dbReference type="EMBL" id="PSJ44095.1"/>
    </source>
</evidence>
<name>A0A2P7R1L5_9GAMM</name>
<gene>
    <name evidence="1" type="ORF">C7H85_15230</name>
</gene>